<dbReference type="Gene3D" id="1.10.3340.10">
    <property type="entry name" value="SMc04008-like"/>
    <property type="match status" value="1"/>
</dbReference>
<dbReference type="InterPro" id="IPR036810">
    <property type="entry name" value="SMc04008-like_sf"/>
</dbReference>
<protein>
    <recommendedName>
        <fullName evidence="1">SMc04008-like domain-containing protein</fullName>
    </recommendedName>
</protein>
<evidence type="ECO:0000259" key="1">
    <source>
        <dbReference type="Pfam" id="PF06844"/>
    </source>
</evidence>
<accession>A0A1M7IH08</accession>
<evidence type="ECO:0000313" key="2">
    <source>
        <dbReference type="EMBL" id="SHM40000.1"/>
    </source>
</evidence>
<gene>
    <name evidence="2" type="ORF">SAMN05444398_11579</name>
</gene>
<reference evidence="2 3" key="1">
    <citation type="submission" date="2016-11" db="EMBL/GenBank/DDBJ databases">
        <authorList>
            <person name="Jaros S."/>
            <person name="Januszkiewicz K."/>
            <person name="Wedrychowicz H."/>
        </authorList>
    </citation>
    <scope>NUCLEOTIDE SEQUENCE [LARGE SCALE GENOMIC DNA]</scope>
    <source>
        <strain evidence="2 3">DSM 29589</strain>
    </source>
</reference>
<dbReference type="Pfam" id="PF06844">
    <property type="entry name" value="DUF1244"/>
    <property type="match status" value="1"/>
</dbReference>
<organism evidence="2 3">
    <name type="scientific">Roseovarius pacificus</name>
    <dbReference type="NCBI Taxonomy" id="337701"/>
    <lineage>
        <taxon>Bacteria</taxon>
        <taxon>Pseudomonadati</taxon>
        <taxon>Pseudomonadota</taxon>
        <taxon>Alphaproteobacteria</taxon>
        <taxon>Rhodobacterales</taxon>
        <taxon>Roseobacteraceae</taxon>
        <taxon>Roseovarius</taxon>
    </lineage>
</organism>
<evidence type="ECO:0000313" key="3">
    <source>
        <dbReference type="Proteomes" id="UP000183974"/>
    </source>
</evidence>
<dbReference type="OrthoDB" id="9802252at2"/>
<dbReference type="InterPro" id="IPR023163">
    <property type="entry name" value="SMc04008-like_domain"/>
</dbReference>
<name>A0A1M7IH08_9RHOB</name>
<proteinExistence type="predicted"/>
<feature type="domain" description="SMc04008-like" evidence="1">
    <location>
        <begin position="28"/>
        <end position="94"/>
    </location>
</feature>
<dbReference type="Proteomes" id="UP000183974">
    <property type="component" value="Unassembled WGS sequence"/>
</dbReference>
<dbReference type="SUPFAM" id="SSF158757">
    <property type="entry name" value="SMc04008-like"/>
    <property type="match status" value="1"/>
</dbReference>
<dbReference type="AlphaFoldDB" id="A0A1M7IH08"/>
<dbReference type="STRING" id="337701.SAMN05444398_11579"/>
<dbReference type="EMBL" id="FRBR01000015">
    <property type="protein sequence ID" value="SHM40000.1"/>
    <property type="molecule type" value="Genomic_DNA"/>
</dbReference>
<dbReference type="RefSeq" id="WP_073036981.1">
    <property type="nucleotide sequence ID" value="NZ_BMLR01000015.1"/>
</dbReference>
<sequence>MDDQTRTELEAAAFRALREHLMEKRTDVQNIDLMNLGGFCRNCLSRWYQEAANDRGIDMTKDEAREIFYGMPYDDWKAKYQTEASAEKQADFKQAFAENVGDKG</sequence>
<keyword evidence="3" id="KW-1185">Reference proteome</keyword>